<feature type="transmembrane region" description="Helical" evidence="2">
    <location>
        <begin position="337"/>
        <end position="356"/>
    </location>
</feature>
<comment type="caution">
    <text evidence="3">The sequence shown here is derived from an EMBL/GenBank/DDBJ whole genome shotgun (WGS) entry which is preliminary data.</text>
</comment>
<dbReference type="GO" id="GO:0005886">
    <property type="term" value="C:plasma membrane"/>
    <property type="evidence" value="ECO:0007669"/>
    <property type="project" value="TreeGrafter"/>
</dbReference>
<dbReference type="PANTHER" id="PTHR32063:SF18">
    <property type="entry name" value="CATION EFFLUX SYSTEM PROTEIN"/>
    <property type="match status" value="1"/>
</dbReference>
<evidence type="ECO:0000313" key="4">
    <source>
        <dbReference type="Proteomes" id="UP000588017"/>
    </source>
</evidence>
<gene>
    <name evidence="3" type="ORF">HNQ73_001416</name>
</gene>
<feature type="transmembrane region" description="Helical" evidence="2">
    <location>
        <begin position="995"/>
        <end position="1019"/>
    </location>
</feature>
<sequence length="1050" mass="114976">MQRFNLSHWAVTHQALVLFFIIVLAVGGTISYLRLGRAEDPSFTIKVAVVTAMWPGATATEMQAQVADRIEKKLQELPYFDKVQTYTKPSFTAMQVSFRDNTPAREVPELFYQLRKKLGDLRSELPDDLIGPNVNDEYGDVDSVLYMITGDGLDYAQMKRVAEAMRQHLLKVPNVTKVNLYGVQDEKIFVEFSHARLATLGLSPQAIFDSLQKQNAVTPAGTVETSAQRIPLRVTGALDGARAVAETPVEANGRTFRLGDIAQVTRGFEDPSDYLVRQRGKPALGVGVVMAKGGNILKLGEDLEEAMARFTASLPQGIDIERIADQPHVVQGAVGEFIKVFAEALGIVLLVSFISLGWRTGIVVALSVPLVLAVVFIVMYAIGLDLHRITLGALIIALGLLVDDAIIAIEMMVVKMEQGWDRVKAASFAWTSTAFPMLTGTLVTAAGFLPIGFANSAVGEYAGGIFWVVAIALVASWFVAVIFTPYLGLKLLPDFAAKMAQKHGHSIHDDPNAIYHTPLYERFRAVVRFCVRWRGLTIIATVLIFVASIIGFGRVQQQFFPLSERPELFFQMRLPEGTAIGVTEATAKEAEKLLEGDDDVATYTTYIGQGSPRFWLGLNPQLPNEAFAEIVIVAKGVEARERIKARIEKAVAEGALSQARVRVDRFNFGPPVGFPVQFRIVGPDPDTVRRIAYEVRDVMRANPNVIDPHLDWNEKTPSISLSVDQERARALGLNVADIAQALQTLISGVPVTVVRDGTERVQVVARAVASERLDLARLPDLTITSRGGIAVPLAQVARIDYGHEEPILWRRNRDMAITARADIVDGVQAPDVTNQIWPALKEIRDRLEPGYRIEIGGAIEESQKGNASIFALFPIMVIVMLTILMIQLQSFSRLILVFLTAPLGIIGASLALNVFDRPFGFVALLGLIALAGMIMRNTVILVDQIEADVASGLTRREAIVEATVRRARPVILTALAAILAMIPLSRSAFWGPMAITIMGGLFVATFLTLLFLPALYALWFRKRLDERGSSEEKPPAAEAQGTLPLPVAAE</sequence>
<feature type="transmembrane region" description="Helical" evidence="2">
    <location>
        <begin position="867"/>
        <end position="886"/>
    </location>
</feature>
<feature type="region of interest" description="Disordered" evidence="1">
    <location>
        <begin position="1028"/>
        <end position="1050"/>
    </location>
</feature>
<feature type="transmembrane region" description="Helical" evidence="2">
    <location>
        <begin position="363"/>
        <end position="383"/>
    </location>
</feature>
<dbReference type="EMBL" id="JACHEH010000003">
    <property type="protein sequence ID" value="MBB6167793.1"/>
    <property type="molecule type" value="Genomic_DNA"/>
</dbReference>
<dbReference type="InterPro" id="IPR027463">
    <property type="entry name" value="AcrB_DN_DC_subdom"/>
</dbReference>
<feature type="transmembrane region" description="Helical" evidence="2">
    <location>
        <begin position="389"/>
        <end position="413"/>
    </location>
</feature>
<accession>A0A841KEC4</accession>
<dbReference type="Gene3D" id="3.30.70.1430">
    <property type="entry name" value="Multidrug efflux transporter AcrB pore domain"/>
    <property type="match status" value="2"/>
</dbReference>
<dbReference type="Gene3D" id="3.30.2090.10">
    <property type="entry name" value="Multidrug efflux transporter AcrB TolC docking domain, DN and DC subdomains"/>
    <property type="match status" value="2"/>
</dbReference>
<feature type="transmembrane region" description="Helical" evidence="2">
    <location>
        <begin position="970"/>
        <end position="989"/>
    </location>
</feature>
<keyword evidence="4" id="KW-1185">Reference proteome</keyword>
<feature type="transmembrane region" description="Helical" evidence="2">
    <location>
        <begin position="465"/>
        <end position="489"/>
    </location>
</feature>
<proteinExistence type="predicted"/>
<feature type="transmembrane region" description="Helical" evidence="2">
    <location>
        <begin position="918"/>
        <end position="935"/>
    </location>
</feature>
<protein>
    <submittedName>
        <fullName evidence="3">Multidrug efflux pump subunit AcrB</fullName>
    </submittedName>
</protein>
<dbReference type="SUPFAM" id="SSF82866">
    <property type="entry name" value="Multidrug efflux transporter AcrB transmembrane domain"/>
    <property type="match status" value="2"/>
</dbReference>
<reference evidence="3 4" key="1">
    <citation type="submission" date="2020-08" db="EMBL/GenBank/DDBJ databases">
        <title>Genomic Encyclopedia of Type Strains, Phase IV (KMG-IV): sequencing the most valuable type-strain genomes for metagenomic binning, comparative biology and taxonomic classification.</title>
        <authorList>
            <person name="Goeker M."/>
        </authorList>
    </citation>
    <scope>NUCLEOTIDE SEQUENCE [LARGE SCALE GENOMIC DNA]</scope>
    <source>
        <strain evidence="3 4">DSM 101465</strain>
    </source>
</reference>
<dbReference type="Pfam" id="PF00873">
    <property type="entry name" value="ACR_tran"/>
    <property type="match status" value="1"/>
</dbReference>
<name>A0A841KEC4_9HYPH</name>
<dbReference type="Proteomes" id="UP000588017">
    <property type="component" value="Unassembled WGS sequence"/>
</dbReference>
<feature type="transmembrane region" description="Helical" evidence="2">
    <location>
        <begin position="434"/>
        <end position="453"/>
    </location>
</feature>
<dbReference type="SUPFAM" id="SSF82714">
    <property type="entry name" value="Multidrug efflux transporter AcrB TolC docking domain, DN and DC subdomains"/>
    <property type="match status" value="2"/>
</dbReference>
<dbReference type="InterPro" id="IPR001036">
    <property type="entry name" value="Acrflvin-R"/>
</dbReference>
<keyword evidence="2" id="KW-0812">Transmembrane</keyword>
<dbReference type="GO" id="GO:0042910">
    <property type="term" value="F:xenobiotic transmembrane transporter activity"/>
    <property type="evidence" value="ECO:0007669"/>
    <property type="project" value="TreeGrafter"/>
</dbReference>
<organism evidence="3 4">
    <name type="scientific">Chelatococcus composti</name>
    <dbReference type="NCBI Taxonomy" id="1743235"/>
    <lineage>
        <taxon>Bacteria</taxon>
        <taxon>Pseudomonadati</taxon>
        <taxon>Pseudomonadota</taxon>
        <taxon>Alphaproteobacteria</taxon>
        <taxon>Hyphomicrobiales</taxon>
        <taxon>Chelatococcaceae</taxon>
        <taxon>Chelatococcus</taxon>
    </lineage>
</organism>
<dbReference type="RefSeq" id="WP_183333648.1">
    <property type="nucleotide sequence ID" value="NZ_BMHX01000003.1"/>
</dbReference>
<dbReference type="PRINTS" id="PR00702">
    <property type="entry name" value="ACRIFLAVINRP"/>
</dbReference>
<dbReference type="SUPFAM" id="SSF82693">
    <property type="entry name" value="Multidrug efflux transporter AcrB pore domain, PN1, PN2, PC1 and PC2 subdomains"/>
    <property type="match status" value="2"/>
</dbReference>
<keyword evidence="2" id="KW-0472">Membrane</keyword>
<evidence type="ECO:0000256" key="1">
    <source>
        <dbReference type="SAM" id="MobiDB-lite"/>
    </source>
</evidence>
<dbReference type="AlphaFoldDB" id="A0A841KEC4"/>
<dbReference type="Gene3D" id="1.20.1640.10">
    <property type="entry name" value="Multidrug efflux transporter AcrB transmembrane domain"/>
    <property type="match status" value="2"/>
</dbReference>
<feature type="transmembrane region" description="Helical" evidence="2">
    <location>
        <begin position="893"/>
        <end position="912"/>
    </location>
</feature>
<feature type="transmembrane region" description="Helical" evidence="2">
    <location>
        <begin position="533"/>
        <end position="553"/>
    </location>
</feature>
<feature type="transmembrane region" description="Helical" evidence="2">
    <location>
        <begin position="12"/>
        <end position="33"/>
    </location>
</feature>
<dbReference type="Gene3D" id="3.30.70.1440">
    <property type="entry name" value="Multidrug efflux transporter AcrB pore domain"/>
    <property type="match status" value="1"/>
</dbReference>
<dbReference type="Gene3D" id="3.30.70.1320">
    <property type="entry name" value="Multidrug efflux transporter AcrB pore domain like"/>
    <property type="match status" value="1"/>
</dbReference>
<evidence type="ECO:0000313" key="3">
    <source>
        <dbReference type="EMBL" id="MBB6167793.1"/>
    </source>
</evidence>
<evidence type="ECO:0000256" key="2">
    <source>
        <dbReference type="SAM" id="Phobius"/>
    </source>
</evidence>
<dbReference type="PANTHER" id="PTHR32063">
    <property type="match status" value="1"/>
</dbReference>
<keyword evidence="2" id="KW-1133">Transmembrane helix</keyword>